<evidence type="ECO:0000259" key="2">
    <source>
        <dbReference type="Pfam" id="PF01337"/>
    </source>
</evidence>
<accession>A0A7H0IEI6</accession>
<dbReference type="SUPFAM" id="SSF52038">
    <property type="entry name" value="Barstar-related"/>
    <property type="match status" value="1"/>
</dbReference>
<gene>
    <name evidence="3" type="ORF">IAG44_18330</name>
</gene>
<dbReference type="KEGG" id="sroi:IAG44_18330"/>
<dbReference type="InterPro" id="IPR000468">
    <property type="entry name" value="Barstar"/>
</dbReference>
<dbReference type="AlphaFoldDB" id="A0A7H0IEI6"/>
<dbReference type="EMBL" id="CP060828">
    <property type="protein sequence ID" value="QNP71202.1"/>
    <property type="molecule type" value="Genomic_DNA"/>
</dbReference>
<organism evidence="3 4">
    <name type="scientific">Streptomyces roseirectus</name>
    <dbReference type="NCBI Taxonomy" id="2768066"/>
    <lineage>
        <taxon>Bacteria</taxon>
        <taxon>Bacillati</taxon>
        <taxon>Actinomycetota</taxon>
        <taxon>Actinomycetes</taxon>
        <taxon>Kitasatosporales</taxon>
        <taxon>Streptomycetaceae</taxon>
        <taxon>Streptomyces</taxon>
    </lineage>
</organism>
<dbReference type="InterPro" id="IPR035905">
    <property type="entry name" value="Barstar-like_sf"/>
</dbReference>
<feature type="domain" description="Barstar (barnase inhibitor)" evidence="2">
    <location>
        <begin position="19"/>
        <end position="91"/>
    </location>
</feature>
<keyword evidence="4" id="KW-1185">Reference proteome</keyword>
<dbReference type="Gene3D" id="3.30.370.10">
    <property type="entry name" value="Barstar-like"/>
    <property type="match status" value="1"/>
</dbReference>
<evidence type="ECO:0000313" key="3">
    <source>
        <dbReference type="EMBL" id="QNP71202.1"/>
    </source>
</evidence>
<sequence>MSSTPILIHPLSEAPGSAREVSGTRSRTRQDLFTEWSAGLAFPAHFGRNWDAFTDCLRDIVPVAVIVRDAADLLADAPPHELAVLLDVLAESGGVRLFLDDTPDRLASLNTRLSTTS</sequence>
<dbReference type="RefSeq" id="WP_187748176.1">
    <property type="nucleotide sequence ID" value="NZ_CP060828.1"/>
</dbReference>
<proteinExistence type="inferred from homology"/>
<protein>
    <submittedName>
        <fullName evidence="3">Barstar family protein</fullName>
    </submittedName>
</protein>
<evidence type="ECO:0000256" key="1">
    <source>
        <dbReference type="ARBA" id="ARBA00006845"/>
    </source>
</evidence>
<dbReference type="Pfam" id="PF01337">
    <property type="entry name" value="Barstar"/>
    <property type="match status" value="1"/>
</dbReference>
<name>A0A7H0IEI6_9ACTN</name>
<comment type="similarity">
    <text evidence="1">Belongs to the barstar family.</text>
</comment>
<reference evidence="3 4" key="1">
    <citation type="submission" date="2020-08" db="EMBL/GenBank/DDBJ databases">
        <title>A novel species.</title>
        <authorList>
            <person name="Gao J."/>
        </authorList>
    </citation>
    <scope>NUCLEOTIDE SEQUENCE [LARGE SCALE GENOMIC DNA]</scope>
    <source>
        <strain evidence="3 4">CRXT-G-22</strain>
    </source>
</reference>
<dbReference type="Proteomes" id="UP000516052">
    <property type="component" value="Chromosome"/>
</dbReference>
<evidence type="ECO:0000313" key="4">
    <source>
        <dbReference type="Proteomes" id="UP000516052"/>
    </source>
</evidence>